<reference evidence="1" key="1">
    <citation type="journal article" date="2015" name="Genome Announc.">
        <title>Draft Genome Sequence of Tolypothrix boutellei Strain VB521301.</title>
        <authorList>
            <person name="Chandrababunaidu M.M."/>
            <person name="Singh D."/>
            <person name="Sen D."/>
            <person name="Bhan S."/>
            <person name="Das S."/>
            <person name="Gupta A."/>
            <person name="Adhikary S.P."/>
            <person name="Tripathy S."/>
        </authorList>
    </citation>
    <scope>NUCLEOTIDE SEQUENCE</scope>
    <source>
        <strain evidence="1">VB521301</strain>
    </source>
</reference>
<dbReference type="Proteomes" id="UP000029738">
    <property type="component" value="Unassembled WGS sequence"/>
</dbReference>
<reference evidence="1" key="2">
    <citation type="submission" date="2019-11" db="EMBL/GenBank/DDBJ databases">
        <title>Improved Assembly of Tolypothrix boutellei genome.</title>
        <authorList>
            <person name="Sarangi A.N."/>
            <person name="Mukherjee M."/>
            <person name="Ghosh S."/>
            <person name="Singh D."/>
            <person name="Das A."/>
            <person name="Kant S."/>
            <person name="Prusty A."/>
            <person name="Tripathy S."/>
        </authorList>
    </citation>
    <scope>NUCLEOTIDE SEQUENCE</scope>
    <source>
        <strain evidence="1">VB521301</strain>
    </source>
</reference>
<comment type="caution">
    <text evidence="1">The sequence shown here is derived from an EMBL/GenBank/DDBJ whole genome shotgun (WGS) entry which is preliminary data.</text>
</comment>
<sequence>MQLREVGTSCDLPSGLERSDRAILRVEIRMTRLTDGAIACEVRTKTVF</sequence>
<keyword evidence="2" id="KW-1185">Reference proteome</keyword>
<name>A0A8S9TBW2_9CYAN</name>
<gene>
    <name evidence="1" type="ORF">DA73_0400032430</name>
</gene>
<accession>A0A8S9TBW2</accession>
<dbReference type="AlphaFoldDB" id="A0A8S9TBW2"/>
<organism evidence="1 2">
    <name type="scientific">Tolypothrix bouteillei VB521301</name>
    <dbReference type="NCBI Taxonomy" id="1479485"/>
    <lineage>
        <taxon>Bacteria</taxon>
        <taxon>Bacillati</taxon>
        <taxon>Cyanobacteriota</taxon>
        <taxon>Cyanophyceae</taxon>
        <taxon>Nostocales</taxon>
        <taxon>Tolypothrichaceae</taxon>
        <taxon>Tolypothrix</taxon>
    </lineage>
</organism>
<dbReference type="EMBL" id="JHEG04000001">
    <property type="protein sequence ID" value="KAF3889656.1"/>
    <property type="molecule type" value="Genomic_DNA"/>
</dbReference>
<dbReference type="RefSeq" id="WP_153021425.1">
    <property type="nucleotide sequence ID" value="NZ_JHEG04000001.1"/>
</dbReference>
<protein>
    <submittedName>
        <fullName evidence="1">Uncharacterized protein</fullName>
    </submittedName>
</protein>
<evidence type="ECO:0000313" key="2">
    <source>
        <dbReference type="Proteomes" id="UP000029738"/>
    </source>
</evidence>
<evidence type="ECO:0000313" key="1">
    <source>
        <dbReference type="EMBL" id="KAF3889656.1"/>
    </source>
</evidence>
<proteinExistence type="predicted"/>